<evidence type="ECO:0000256" key="3">
    <source>
        <dbReference type="ARBA" id="ARBA00023136"/>
    </source>
</evidence>
<keyword evidence="4 6" id="KW-0168">Coated pit</keyword>
<dbReference type="Proteomes" id="UP000015103">
    <property type="component" value="Unassembled WGS sequence"/>
</dbReference>
<feature type="region of interest" description="Disordered" evidence="7">
    <location>
        <begin position="1"/>
        <end position="21"/>
    </location>
</feature>
<evidence type="ECO:0000256" key="2">
    <source>
        <dbReference type="ARBA" id="ARBA00005263"/>
    </source>
</evidence>
<dbReference type="GO" id="GO:0016192">
    <property type="term" value="P:vesicle-mediated transport"/>
    <property type="evidence" value="ECO:0007669"/>
    <property type="project" value="InterPro"/>
</dbReference>
<dbReference type="EnsemblMetazoa" id="RPRC005150-RA">
    <property type="protein sequence ID" value="RPRC005150-PA"/>
    <property type="gene ID" value="RPRC005150"/>
</dbReference>
<dbReference type="AlphaFoldDB" id="T1HM76"/>
<organism evidence="8 9">
    <name type="scientific">Rhodnius prolixus</name>
    <name type="common">Triatomid bug</name>
    <dbReference type="NCBI Taxonomy" id="13249"/>
    <lineage>
        <taxon>Eukaryota</taxon>
        <taxon>Metazoa</taxon>
        <taxon>Ecdysozoa</taxon>
        <taxon>Arthropoda</taxon>
        <taxon>Hexapoda</taxon>
        <taxon>Insecta</taxon>
        <taxon>Pterygota</taxon>
        <taxon>Neoptera</taxon>
        <taxon>Paraneoptera</taxon>
        <taxon>Hemiptera</taxon>
        <taxon>Heteroptera</taxon>
        <taxon>Panheteroptera</taxon>
        <taxon>Cimicomorpha</taxon>
        <taxon>Reduviidae</taxon>
        <taxon>Triatominae</taxon>
        <taxon>Rhodnius</taxon>
    </lineage>
</organism>
<proteinExistence type="inferred from homology"/>
<accession>T1HM76</accession>
<comment type="subcellular location">
    <subcellularLocation>
        <location evidence="1 6">Cytoplasmic vesicle membrane</location>
        <topology evidence="1 6">Peripheral membrane protein</topology>
        <orientation evidence="1 6">Cytoplasmic side</orientation>
    </subcellularLocation>
    <subcellularLocation>
        <location evidence="6">Membrane</location>
        <location evidence="6">Coated pit</location>
        <topology evidence="6">Peripheral membrane protein</topology>
        <orientation evidence="6">Cytoplasmic side</orientation>
    </subcellularLocation>
    <text evidence="6">Cytoplasmic face of coated pits and vesicles.</text>
</comment>
<evidence type="ECO:0000313" key="8">
    <source>
        <dbReference type="EnsemblMetazoa" id="RPRC005150-PA"/>
    </source>
</evidence>
<dbReference type="GO" id="GO:0030132">
    <property type="term" value="C:clathrin coat of coated pit"/>
    <property type="evidence" value="ECO:0007669"/>
    <property type="project" value="InterPro"/>
</dbReference>
<dbReference type="InterPro" id="IPR000996">
    <property type="entry name" value="Clathrin_L-chain"/>
</dbReference>
<dbReference type="HOGENOM" id="CLU_2087815_0_0_1"/>
<keyword evidence="5 6" id="KW-0968">Cytoplasmic vesicle</keyword>
<dbReference type="STRING" id="13249.T1HM76"/>
<name>T1HM76_RHOPR</name>
<sequence length="117" mass="13898">MRNSSPIPTRQIPREEPEKIKKWREEQKKMLEEKESYGAIGISRNPTVQHDKNEEIKKEEWRENAKKELEEWYKHHEDLNAKTRAANRSLNVVKYSLTCLTMSGELGDEKPSHFYGK</sequence>
<evidence type="ECO:0000256" key="1">
    <source>
        <dbReference type="ARBA" id="ARBA00004180"/>
    </source>
</evidence>
<dbReference type="GO" id="GO:0005198">
    <property type="term" value="F:structural molecule activity"/>
    <property type="evidence" value="ECO:0007669"/>
    <property type="project" value="InterPro"/>
</dbReference>
<evidence type="ECO:0000313" key="9">
    <source>
        <dbReference type="Proteomes" id="UP000015103"/>
    </source>
</evidence>
<reference evidence="8" key="1">
    <citation type="submission" date="2015-05" db="UniProtKB">
        <authorList>
            <consortium name="EnsemblMetazoa"/>
        </authorList>
    </citation>
    <scope>IDENTIFICATION</scope>
</reference>
<evidence type="ECO:0000256" key="5">
    <source>
        <dbReference type="ARBA" id="ARBA00023329"/>
    </source>
</evidence>
<evidence type="ECO:0000256" key="7">
    <source>
        <dbReference type="SAM" id="MobiDB-lite"/>
    </source>
</evidence>
<dbReference type="InParanoid" id="T1HM76"/>
<feature type="compositionally biased region" description="Basic and acidic residues" evidence="7">
    <location>
        <begin position="49"/>
        <end position="60"/>
    </location>
</feature>
<dbReference type="EMBL" id="ACPB03013412">
    <property type="status" value="NOT_ANNOTATED_CDS"/>
    <property type="molecule type" value="Genomic_DNA"/>
</dbReference>
<feature type="compositionally biased region" description="Basic and acidic residues" evidence="7">
    <location>
        <begin position="12"/>
        <end position="21"/>
    </location>
</feature>
<evidence type="ECO:0000256" key="6">
    <source>
        <dbReference type="RuleBase" id="RU363137"/>
    </source>
</evidence>
<comment type="similarity">
    <text evidence="2 6">Belongs to the clathrin light chain family.</text>
</comment>
<dbReference type="Pfam" id="PF01086">
    <property type="entry name" value="Clathrin_lg_ch"/>
    <property type="match status" value="1"/>
</dbReference>
<feature type="region of interest" description="Disordered" evidence="7">
    <location>
        <begin position="35"/>
        <end position="60"/>
    </location>
</feature>
<protein>
    <recommendedName>
        <fullName evidence="6">Clathrin light chain</fullName>
    </recommendedName>
</protein>
<keyword evidence="9" id="KW-1185">Reference proteome</keyword>
<evidence type="ECO:0000256" key="4">
    <source>
        <dbReference type="ARBA" id="ARBA00023176"/>
    </source>
</evidence>
<dbReference type="GO" id="GO:0006886">
    <property type="term" value="P:intracellular protein transport"/>
    <property type="evidence" value="ECO:0007669"/>
    <property type="project" value="InterPro"/>
</dbReference>
<keyword evidence="3 6" id="KW-0472">Membrane</keyword>
<dbReference type="GO" id="GO:0030130">
    <property type="term" value="C:clathrin coat of trans-Golgi network vesicle"/>
    <property type="evidence" value="ECO:0007669"/>
    <property type="project" value="InterPro"/>
</dbReference>
<dbReference type="VEuPathDB" id="VectorBase:RPRC005150"/>
<comment type="function">
    <text evidence="6">Clathrin is the major protein of the polyhedral coat of coated pits and vesicles.</text>
</comment>